<dbReference type="EMBL" id="JACOPF010000003">
    <property type="protein sequence ID" value="MBC5689908.1"/>
    <property type="molecule type" value="Genomic_DNA"/>
</dbReference>
<comment type="caution">
    <text evidence="7">The sequence shown here is derived from an EMBL/GenBank/DDBJ whole genome shotgun (WGS) entry which is preliminary data.</text>
</comment>
<evidence type="ECO:0000256" key="2">
    <source>
        <dbReference type="ARBA" id="ARBA00022679"/>
    </source>
</evidence>
<dbReference type="InterPro" id="IPR013749">
    <property type="entry name" value="PM/HMP-P_kinase-1"/>
</dbReference>
<dbReference type="Gene3D" id="3.40.1190.20">
    <property type="match status" value="1"/>
</dbReference>
<dbReference type="GO" id="GO:0005524">
    <property type="term" value="F:ATP binding"/>
    <property type="evidence" value="ECO:0007669"/>
    <property type="project" value="UniProtKB-KW"/>
</dbReference>
<dbReference type="InterPro" id="IPR004625">
    <property type="entry name" value="PyrdxlKinase"/>
</dbReference>
<accession>A0A923LJC0</accession>
<proteinExistence type="predicted"/>
<dbReference type="AlphaFoldDB" id="A0A923LJC0"/>
<organism evidence="7 8">
    <name type="scientific">Mediterraneibacter hominis</name>
    <dbReference type="NCBI Taxonomy" id="2763054"/>
    <lineage>
        <taxon>Bacteria</taxon>
        <taxon>Bacillati</taxon>
        <taxon>Bacillota</taxon>
        <taxon>Clostridia</taxon>
        <taxon>Lachnospirales</taxon>
        <taxon>Lachnospiraceae</taxon>
        <taxon>Mediterraneibacter</taxon>
    </lineage>
</organism>
<reference evidence="7" key="1">
    <citation type="submission" date="2020-08" db="EMBL/GenBank/DDBJ databases">
        <title>Genome public.</title>
        <authorList>
            <person name="Liu C."/>
            <person name="Sun Q."/>
        </authorList>
    </citation>
    <scope>NUCLEOTIDE SEQUENCE</scope>
    <source>
        <strain evidence="7">NSJ-55</strain>
    </source>
</reference>
<evidence type="ECO:0000256" key="4">
    <source>
        <dbReference type="ARBA" id="ARBA00022777"/>
    </source>
</evidence>
<keyword evidence="3" id="KW-0547">Nucleotide-binding</keyword>
<dbReference type="Pfam" id="PF08543">
    <property type="entry name" value="Phos_pyr_kin"/>
    <property type="match status" value="1"/>
</dbReference>
<dbReference type="Proteomes" id="UP000652477">
    <property type="component" value="Unassembled WGS sequence"/>
</dbReference>
<evidence type="ECO:0000256" key="1">
    <source>
        <dbReference type="ARBA" id="ARBA00012104"/>
    </source>
</evidence>
<dbReference type="NCBIfam" id="NF005491">
    <property type="entry name" value="PRK07105.1"/>
    <property type="match status" value="1"/>
</dbReference>
<dbReference type="InterPro" id="IPR029056">
    <property type="entry name" value="Ribokinase-like"/>
</dbReference>
<keyword evidence="5" id="KW-0067">ATP-binding</keyword>
<sequence length="287" mass="31813">MTKKIAVINDLSGFGKCSLTAAISVIAAMGVQPCPLPTAILSAQTGYASYFLDDYTDKMEYFRKEWEKMGASFDGIYTGFMAGDRQIKQVFAFLDTFHKKNTFLLVDPVMGDNGKEYAIFTPALLSLMKELVLRADIITPNLTELCLLTDTDYRMIEHLTDEKYLLTVIAQMGRNLIQKGPKTVVVTGIQFVDAADGISKMGNLSVTKKEEHLCAFPYIGGSYSGTGDIFASAVAAGMAKEEKIVSVMKRAGTMIEYAMRDAVKDQIPRNDGVEYEKYLWMLKGEEQ</sequence>
<dbReference type="RefSeq" id="WP_186876573.1">
    <property type="nucleotide sequence ID" value="NZ_JACOPF010000003.1"/>
</dbReference>
<dbReference type="EC" id="2.7.1.35" evidence="1"/>
<feature type="domain" description="Pyridoxamine kinase/Phosphomethylpyrimidine kinase" evidence="6">
    <location>
        <begin position="21"/>
        <end position="264"/>
    </location>
</feature>
<keyword evidence="4 7" id="KW-0418">Kinase</keyword>
<evidence type="ECO:0000256" key="5">
    <source>
        <dbReference type="ARBA" id="ARBA00022840"/>
    </source>
</evidence>
<gene>
    <name evidence="7" type="ORF">H8S37_13405</name>
</gene>
<evidence type="ECO:0000313" key="8">
    <source>
        <dbReference type="Proteomes" id="UP000652477"/>
    </source>
</evidence>
<evidence type="ECO:0000259" key="6">
    <source>
        <dbReference type="Pfam" id="PF08543"/>
    </source>
</evidence>
<dbReference type="PANTHER" id="PTHR10534">
    <property type="entry name" value="PYRIDOXAL KINASE"/>
    <property type="match status" value="1"/>
</dbReference>
<evidence type="ECO:0000313" key="7">
    <source>
        <dbReference type="EMBL" id="MBC5689908.1"/>
    </source>
</evidence>
<dbReference type="PANTHER" id="PTHR10534:SF2">
    <property type="entry name" value="PYRIDOXAL KINASE"/>
    <property type="match status" value="1"/>
</dbReference>
<dbReference type="GO" id="GO:0005829">
    <property type="term" value="C:cytosol"/>
    <property type="evidence" value="ECO:0007669"/>
    <property type="project" value="TreeGrafter"/>
</dbReference>
<keyword evidence="2 7" id="KW-0808">Transferase</keyword>
<dbReference type="SUPFAM" id="SSF53613">
    <property type="entry name" value="Ribokinase-like"/>
    <property type="match status" value="1"/>
</dbReference>
<dbReference type="GO" id="GO:0008478">
    <property type="term" value="F:pyridoxal kinase activity"/>
    <property type="evidence" value="ECO:0007669"/>
    <property type="project" value="UniProtKB-EC"/>
</dbReference>
<protein>
    <recommendedName>
        <fullName evidence="1">pyridoxal kinase</fullName>
        <ecNumber evidence="1">2.7.1.35</ecNumber>
    </recommendedName>
</protein>
<keyword evidence="8" id="KW-1185">Reference proteome</keyword>
<dbReference type="GO" id="GO:0009443">
    <property type="term" value="P:pyridoxal 5'-phosphate salvage"/>
    <property type="evidence" value="ECO:0007669"/>
    <property type="project" value="InterPro"/>
</dbReference>
<name>A0A923LJC0_9FIRM</name>
<evidence type="ECO:0000256" key="3">
    <source>
        <dbReference type="ARBA" id="ARBA00022741"/>
    </source>
</evidence>